<evidence type="ECO:0000313" key="2">
    <source>
        <dbReference type="EMBL" id="OGM20874.1"/>
    </source>
</evidence>
<organism evidence="2 3">
    <name type="scientific">Candidatus Woesebacteria bacterium RIFCSPHIGHO2_01_FULL_38_9</name>
    <dbReference type="NCBI Taxonomy" id="1802492"/>
    <lineage>
        <taxon>Bacteria</taxon>
        <taxon>Candidatus Woeseibacteriota</taxon>
    </lineage>
</organism>
<sequence length="293" mass="33577">MPEQTEGHTTGNQVEKTGRENRKGLHQELVARTFIGKPDLQIVNSSEYQVKLPEIRELYKQAWRWHGTGRYHYHKDQVIDVLKEIADNGGLIPHEDPLDYTRGVMYSVSTSPSRTYSSLYAQLHYEKGKRLRNPFQTTAGWLYYVSSIAWSAAVNDRRLFRRKFREQHNLSDEGTAYFHNKYAKTKIRGKDMIKGGVSDIVGNYPVLIGINEGAFKEVDIAKVLQTHESRSETPISIADFTHIEVPAGNVAEVQNLLRQFGREQTPVIALEWGEELCKSLPVSYLRDGRQLQD</sequence>
<dbReference type="Proteomes" id="UP000178419">
    <property type="component" value="Unassembled WGS sequence"/>
</dbReference>
<evidence type="ECO:0000256" key="1">
    <source>
        <dbReference type="SAM" id="MobiDB-lite"/>
    </source>
</evidence>
<name>A0A1F7Y0P0_9BACT</name>
<protein>
    <submittedName>
        <fullName evidence="2">Uncharacterized protein</fullName>
    </submittedName>
</protein>
<evidence type="ECO:0000313" key="3">
    <source>
        <dbReference type="Proteomes" id="UP000178419"/>
    </source>
</evidence>
<accession>A0A1F7Y0P0</accession>
<comment type="caution">
    <text evidence="2">The sequence shown here is derived from an EMBL/GenBank/DDBJ whole genome shotgun (WGS) entry which is preliminary data.</text>
</comment>
<feature type="region of interest" description="Disordered" evidence="1">
    <location>
        <begin position="1"/>
        <end position="23"/>
    </location>
</feature>
<dbReference type="EMBL" id="MGGE01000032">
    <property type="protein sequence ID" value="OGM20874.1"/>
    <property type="molecule type" value="Genomic_DNA"/>
</dbReference>
<dbReference type="AlphaFoldDB" id="A0A1F7Y0P0"/>
<reference evidence="2 3" key="1">
    <citation type="journal article" date="2016" name="Nat. Commun.">
        <title>Thousands of microbial genomes shed light on interconnected biogeochemical processes in an aquifer system.</title>
        <authorList>
            <person name="Anantharaman K."/>
            <person name="Brown C.T."/>
            <person name="Hug L.A."/>
            <person name="Sharon I."/>
            <person name="Castelle C.J."/>
            <person name="Probst A.J."/>
            <person name="Thomas B.C."/>
            <person name="Singh A."/>
            <person name="Wilkins M.J."/>
            <person name="Karaoz U."/>
            <person name="Brodie E.L."/>
            <person name="Williams K.H."/>
            <person name="Hubbard S.S."/>
            <person name="Banfield J.F."/>
        </authorList>
    </citation>
    <scope>NUCLEOTIDE SEQUENCE [LARGE SCALE GENOMIC DNA]</scope>
</reference>
<proteinExistence type="predicted"/>
<gene>
    <name evidence="2" type="ORF">A2714_00430</name>
</gene>